<dbReference type="SUPFAM" id="SSF48113">
    <property type="entry name" value="Heme-dependent peroxidases"/>
    <property type="match status" value="1"/>
</dbReference>
<dbReference type="InterPro" id="IPR019791">
    <property type="entry name" value="Haem_peroxidase_animal"/>
</dbReference>
<keyword evidence="1 5" id="KW-0479">Metal-binding</keyword>
<dbReference type="GO" id="GO:0004601">
    <property type="term" value="F:peroxidase activity"/>
    <property type="evidence" value="ECO:0007669"/>
    <property type="project" value="UniProtKB-KW"/>
</dbReference>
<evidence type="ECO:0000313" key="8">
    <source>
        <dbReference type="Proteomes" id="UP001321760"/>
    </source>
</evidence>
<dbReference type="Proteomes" id="UP001321760">
    <property type="component" value="Unassembled WGS sequence"/>
</dbReference>
<dbReference type="GO" id="GO:0005506">
    <property type="term" value="F:iron ion binding"/>
    <property type="evidence" value="ECO:0007669"/>
    <property type="project" value="InterPro"/>
</dbReference>
<keyword evidence="7" id="KW-0575">Peroxidase</keyword>
<evidence type="ECO:0000256" key="1">
    <source>
        <dbReference type="ARBA" id="ARBA00022723"/>
    </source>
</evidence>
<keyword evidence="8" id="KW-1185">Reference proteome</keyword>
<proteinExistence type="predicted"/>
<dbReference type="EMBL" id="MU866041">
    <property type="protein sequence ID" value="KAK4441984.1"/>
    <property type="molecule type" value="Genomic_DNA"/>
</dbReference>
<dbReference type="GO" id="GO:0016705">
    <property type="term" value="F:oxidoreductase activity, acting on paired donors, with incorporation or reduction of molecular oxygen"/>
    <property type="evidence" value="ECO:0007669"/>
    <property type="project" value="InterPro"/>
</dbReference>
<keyword evidence="2" id="KW-0223">Dioxygenase</keyword>
<evidence type="ECO:0000256" key="2">
    <source>
        <dbReference type="ARBA" id="ARBA00022964"/>
    </source>
</evidence>
<keyword evidence="3" id="KW-0560">Oxidoreductase</keyword>
<dbReference type="InterPro" id="IPR010255">
    <property type="entry name" value="Haem_peroxidase_sf"/>
</dbReference>
<dbReference type="GO" id="GO:0020037">
    <property type="term" value="F:heme binding"/>
    <property type="evidence" value="ECO:0007669"/>
    <property type="project" value="InterPro"/>
</dbReference>
<keyword evidence="4 5" id="KW-0408">Iron</keyword>
<reference evidence="7" key="1">
    <citation type="journal article" date="2023" name="Mol. Phylogenet. Evol.">
        <title>Genome-scale phylogeny and comparative genomics of the fungal order Sordariales.</title>
        <authorList>
            <person name="Hensen N."/>
            <person name="Bonometti L."/>
            <person name="Westerberg I."/>
            <person name="Brannstrom I.O."/>
            <person name="Guillou S."/>
            <person name="Cros-Aarteil S."/>
            <person name="Calhoun S."/>
            <person name="Haridas S."/>
            <person name="Kuo A."/>
            <person name="Mondo S."/>
            <person name="Pangilinan J."/>
            <person name="Riley R."/>
            <person name="LaButti K."/>
            <person name="Andreopoulos B."/>
            <person name="Lipzen A."/>
            <person name="Chen C."/>
            <person name="Yan M."/>
            <person name="Daum C."/>
            <person name="Ng V."/>
            <person name="Clum A."/>
            <person name="Steindorff A."/>
            <person name="Ohm R.A."/>
            <person name="Martin F."/>
            <person name="Silar P."/>
            <person name="Natvig D.O."/>
            <person name="Lalanne C."/>
            <person name="Gautier V."/>
            <person name="Ament-Velasquez S.L."/>
            <person name="Kruys A."/>
            <person name="Hutchinson M.I."/>
            <person name="Powell A.J."/>
            <person name="Barry K."/>
            <person name="Miller A.N."/>
            <person name="Grigoriev I.V."/>
            <person name="Debuchy R."/>
            <person name="Gladieux P."/>
            <person name="Hiltunen Thoren M."/>
            <person name="Johannesson H."/>
        </authorList>
    </citation>
    <scope>NUCLEOTIDE SEQUENCE</scope>
    <source>
        <strain evidence="7">PSN243</strain>
    </source>
</reference>
<dbReference type="InterPro" id="IPR036396">
    <property type="entry name" value="Cyt_P450_sf"/>
</dbReference>
<evidence type="ECO:0000256" key="6">
    <source>
        <dbReference type="SAM" id="MobiDB-lite"/>
    </source>
</evidence>
<evidence type="ECO:0000256" key="4">
    <source>
        <dbReference type="ARBA" id="ARBA00023004"/>
    </source>
</evidence>
<dbReference type="PRINTS" id="PR00457">
    <property type="entry name" value="ANPEROXIDASE"/>
</dbReference>
<evidence type="ECO:0000256" key="5">
    <source>
        <dbReference type="PIRSR" id="PIRSR619791-2"/>
    </source>
</evidence>
<dbReference type="PANTHER" id="PTHR11903">
    <property type="entry name" value="PROSTAGLANDIN G/H SYNTHASE"/>
    <property type="match status" value="1"/>
</dbReference>
<dbReference type="AlphaFoldDB" id="A0AAV9FZS9"/>
<dbReference type="PROSITE" id="PS50292">
    <property type="entry name" value="PEROXIDASE_3"/>
    <property type="match status" value="1"/>
</dbReference>
<dbReference type="CDD" id="cd09817">
    <property type="entry name" value="linoleate_diol_synthase_like"/>
    <property type="match status" value="1"/>
</dbReference>
<dbReference type="InterPro" id="IPR034812">
    <property type="entry name" value="Ppo-like_N"/>
</dbReference>
<protein>
    <submittedName>
        <fullName evidence="7">Heme peroxidase</fullName>
    </submittedName>
</protein>
<comment type="caution">
    <text evidence="7">The sequence shown here is derived from an EMBL/GenBank/DDBJ whole genome shotgun (WGS) entry which is preliminary data.</text>
</comment>
<reference evidence="7" key="2">
    <citation type="submission" date="2023-05" db="EMBL/GenBank/DDBJ databases">
        <authorList>
            <consortium name="Lawrence Berkeley National Laboratory"/>
            <person name="Steindorff A."/>
            <person name="Hensen N."/>
            <person name="Bonometti L."/>
            <person name="Westerberg I."/>
            <person name="Brannstrom I.O."/>
            <person name="Guillou S."/>
            <person name="Cros-Aarteil S."/>
            <person name="Calhoun S."/>
            <person name="Haridas S."/>
            <person name="Kuo A."/>
            <person name="Mondo S."/>
            <person name="Pangilinan J."/>
            <person name="Riley R."/>
            <person name="Labutti K."/>
            <person name="Andreopoulos B."/>
            <person name="Lipzen A."/>
            <person name="Chen C."/>
            <person name="Yanf M."/>
            <person name="Daum C."/>
            <person name="Ng V."/>
            <person name="Clum A."/>
            <person name="Ohm R."/>
            <person name="Martin F."/>
            <person name="Silar P."/>
            <person name="Natvig D."/>
            <person name="Lalanne C."/>
            <person name="Gautier V."/>
            <person name="Ament-Velasquez S.L."/>
            <person name="Kruys A."/>
            <person name="Hutchinson M.I."/>
            <person name="Powell A.J."/>
            <person name="Barry K."/>
            <person name="Miller A.N."/>
            <person name="Grigoriev I.V."/>
            <person name="Debuchy R."/>
            <person name="Gladieux P."/>
            <person name="Thoren M.H."/>
            <person name="Johannesson H."/>
        </authorList>
    </citation>
    <scope>NUCLEOTIDE SEQUENCE</scope>
    <source>
        <strain evidence="7">PSN243</strain>
    </source>
</reference>
<dbReference type="Pfam" id="PF03098">
    <property type="entry name" value="An_peroxidase"/>
    <property type="match status" value="2"/>
</dbReference>
<dbReference type="PANTHER" id="PTHR11903:SF13">
    <property type="entry name" value="LINOLEATE 10R-LIPOXYGENASE"/>
    <property type="match status" value="1"/>
</dbReference>
<dbReference type="GO" id="GO:0006979">
    <property type="term" value="P:response to oxidative stress"/>
    <property type="evidence" value="ECO:0007669"/>
    <property type="project" value="InterPro"/>
</dbReference>
<organism evidence="7 8">
    <name type="scientific">Podospora aff. communis PSN243</name>
    <dbReference type="NCBI Taxonomy" id="3040156"/>
    <lineage>
        <taxon>Eukaryota</taxon>
        <taxon>Fungi</taxon>
        <taxon>Dikarya</taxon>
        <taxon>Ascomycota</taxon>
        <taxon>Pezizomycotina</taxon>
        <taxon>Sordariomycetes</taxon>
        <taxon>Sordariomycetidae</taxon>
        <taxon>Sordariales</taxon>
        <taxon>Podosporaceae</taxon>
        <taxon>Podospora</taxon>
    </lineage>
</organism>
<name>A0AAV9FZS9_9PEZI</name>
<keyword evidence="5" id="KW-0349">Heme</keyword>
<feature type="binding site" description="axial binding residue" evidence="5">
    <location>
        <position position="429"/>
    </location>
    <ligand>
        <name>heme b</name>
        <dbReference type="ChEBI" id="CHEBI:60344"/>
    </ligand>
    <ligandPart>
        <name>Fe</name>
        <dbReference type="ChEBI" id="CHEBI:18248"/>
    </ligandPart>
</feature>
<dbReference type="GO" id="GO:0004497">
    <property type="term" value="F:monooxygenase activity"/>
    <property type="evidence" value="ECO:0007669"/>
    <property type="project" value="InterPro"/>
</dbReference>
<feature type="compositionally biased region" description="Low complexity" evidence="6">
    <location>
        <begin position="18"/>
        <end position="28"/>
    </location>
</feature>
<accession>A0AAV9FZS9</accession>
<dbReference type="CDD" id="cd20612">
    <property type="entry name" value="CYP_LDS-like_C"/>
    <property type="match status" value="1"/>
</dbReference>
<dbReference type="GO" id="GO:0006631">
    <property type="term" value="P:fatty acid metabolic process"/>
    <property type="evidence" value="ECO:0007669"/>
    <property type="project" value="UniProtKB-ARBA"/>
</dbReference>
<evidence type="ECO:0000313" key="7">
    <source>
        <dbReference type="EMBL" id="KAK4441984.1"/>
    </source>
</evidence>
<dbReference type="InterPro" id="IPR037120">
    <property type="entry name" value="Haem_peroxidase_sf_animal"/>
</dbReference>
<dbReference type="GO" id="GO:0051213">
    <property type="term" value="F:dioxygenase activity"/>
    <property type="evidence" value="ECO:0007669"/>
    <property type="project" value="UniProtKB-KW"/>
</dbReference>
<gene>
    <name evidence="7" type="ORF">QBC34DRAFT_387770</name>
</gene>
<dbReference type="InterPro" id="IPR050783">
    <property type="entry name" value="Oxylipin_biosynth_metab"/>
</dbReference>
<feature type="compositionally biased region" description="Polar residues" evidence="6">
    <location>
        <begin position="7"/>
        <end position="17"/>
    </location>
</feature>
<feature type="region of interest" description="Disordered" evidence="6">
    <location>
        <begin position="1"/>
        <end position="48"/>
    </location>
</feature>
<sequence length="1109" mass="123077">MDGDKNGATNGSKEVNGSKSSTSSTSASGRRDTGEKLASLAKPRPTPLVVQHTKADRKGVKNAFAQYAQVVQATVTPLPHQGGVGTKTPKWGKLVDDIKTLRAADFKTLKAVVAGKIKGEKIKDDKTMLMEQVIQLVSNLRSDSKLRAELTNSFVKELWETLEHPPMLYVGEEYVYRRADGGNNNPMFPSLGAAGCTYARSVTSNVIRQGALPDPNLIYDAVMKRTEYKKHPNNVSSILWNWAAIIIHDLFWTDYRDMTKSKTSSYLDLSPLYGSNQEMQDTIRAFKDGKLKPDCFADKRLLGMPPGVGVMLIMFNRFHNHVAEHLAAINEDGRFTAPAANLEGDRKEAAWKKYDNDLFQTARLITSGLYINITLIDYVRNIINLNRVDTEWTLDPRVNTGATVGTNDGAERGTGNVVSAEFNLCYRWHSCISEKDDKWIQDFYHELFGKPASEVTVPDLIGGFGKFERSIPEDPVERPFNKFKRGADGKFNDDDLVECISSVIEDPAGSFGGRNVPQSMRAVEILGIIQARKWNVAGLNEFRKHFGLKPYEKFEDINSDPDIAESLRRLYDHPDFVELYPGLVAEENKEPMVPGVGIAPTYTISRVVLSDAVCLVRGDRHYTTDYSPRNLTNWGYNEVQYDLKINHGCVFYKLFIRAFPHHFKPNSIYAHYPMVIPSETEKIQKDLKRAHLFDFSRPARFEPLPKATTYDAVKSLGEKGNSEYHSTWHGALQQILTQGGSKVTLSGDSAHHDSQRHAAHQELCTSEVLDQIREFYRKTTERLVAESSYNLAGRRFVDVVRDIGNIVPVHFAARAFNLPLKTHDNKKGIYTEHELYAALSVIYAAIFQVLDPVKTFPVEQAARVFATQLVSSFENNITGTKGFYSSAAKKSEPVSAFGANLVKTLSKPTKDAAWTQVLPTIVALVATQAETFARAIDFYLSPAGKPHLPEIHTLATAPPTPESTALLLGYALEGARLSGPSGTYLSSPSNSSSPSQIYTSHCPLDPSLFPDPSSVNPRRPLDAYIQYSSSSSAAAAYAPLGAEVSRVALVEMFRGVMARRGVKRAPGAQGELKRVVRDGEEGGGKVQYLREDWGALVSLPVTMRVSWEE</sequence>
<dbReference type="Gene3D" id="1.10.640.10">
    <property type="entry name" value="Haem peroxidase domain superfamily, animal type"/>
    <property type="match status" value="1"/>
</dbReference>
<dbReference type="SUPFAM" id="SSF48264">
    <property type="entry name" value="Cytochrome P450"/>
    <property type="match status" value="1"/>
</dbReference>
<evidence type="ECO:0000256" key="3">
    <source>
        <dbReference type="ARBA" id="ARBA00023002"/>
    </source>
</evidence>